<dbReference type="PANTHER" id="PTHR43031">
    <property type="entry name" value="FAD-DEPENDENT OXIDOREDUCTASE"/>
    <property type="match status" value="1"/>
</dbReference>
<organism evidence="2 3">
    <name type="scientific">Buchananella hordeovulneris</name>
    <dbReference type="NCBI Taxonomy" id="52770"/>
    <lineage>
        <taxon>Bacteria</taxon>
        <taxon>Bacillati</taxon>
        <taxon>Actinomycetota</taxon>
        <taxon>Actinomycetes</taxon>
        <taxon>Actinomycetales</taxon>
        <taxon>Actinomycetaceae</taxon>
        <taxon>Buchananella</taxon>
    </lineage>
</organism>
<dbReference type="RefSeq" id="WP_073825284.1">
    <property type="nucleotide sequence ID" value="NZ_JAUNKL010000004.1"/>
</dbReference>
<dbReference type="OrthoDB" id="9800872at2"/>
<dbReference type="InterPro" id="IPR036873">
    <property type="entry name" value="Rhodanese-like_dom_sf"/>
</dbReference>
<name>A0A1Q5PU80_9ACTO</name>
<dbReference type="AlphaFoldDB" id="A0A1Q5PU80"/>
<feature type="domain" description="Rhodanese" evidence="1">
    <location>
        <begin position="21"/>
        <end position="107"/>
    </location>
</feature>
<keyword evidence="3" id="KW-1185">Reference proteome</keyword>
<comment type="caution">
    <text evidence="2">The sequence shown here is derived from an EMBL/GenBank/DDBJ whole genome shotgun (WGS) entry which is preliminary data.</text>
</comment>
<dbReference type="Proteomes" id="UP000185612">
    <property type="component" value="Unassembled WGS sequence"/>
</dbReference>
<dbReference type="Pfam" id="PF00581">
    <property type="entry name" value="Rhodanese"/>
    <property type="match status" value="1"/>
</dbReference>
<dbReference type="EMBL" id="MQVS01000009">
    <property type="protein sequence ID" value="OKL51133.1"/>
    <property type="molecule type" value="Genomic_DNA"/>
</dbReference>
<dbReference type="InterPro" id="IPR050229">
    <property type="entry name" value="GlpE_sulfurtransferase"/>
</dbReference>
<evidence type="ECO:0000313" key="3">
    <source>
        <dbReference type="Proteomes" id="UP000185612"/>
    </source>
</evidence>
<dbReference type="Gene3D" id="3.40.250.10">
    <property type="entry name" value="Rhodanese-like domain"/>
    <property type="match status" value="1"/>
</dbReference>
<gene>
    <name evidence="2" type="ORF">BSZ40_08550</name>
</gene>
<dbReference type="PROSITE" id="PS50206">
    <property type="entry name" value="RHODANESE_3"/>
    <property type="match status" value="1"/>
</dbReference>
<dbReference type="SUPFAM" id="SSF52821">
    <property type="entry name" value="Rhodanese/Cell cycle control phosphatase"/>
    <property type="match status" value="1"/>
</dbReference>
<dbReference type="STRING" id="52770.BSZ40_08550"/>
<dbReference type="SMART" id="SM00450">
    <property type="entry name" value="RHOD"/>
    <property type="match status" value="1"/>
</dbReference>
<dbReference type="InterPro" id="IPR001763">
    <property type="entry name" value="Rhodanese-like_dom"/>
</dbReference>
<proteinExistence type="predicted"/>
<dbReference type="PANTHER" id="PTHR43031:SF1">
    <property type="entry name" value="PYRIDINE NUCLEOTIDE-DISULPHIDE OXIDOREDUCTASE"/>
    <property type="match status" value="1"/>
</dbReference>
<evidence type="ECO:0000313" key="2">
    <source>
        <dbReference type="EMBL" id="OKL51133.1"/>
    </source>
</evidence>
<accession>A0A1Q5PU80</accession>
<protein>
    <recommendedName>
        <fullName evidence="1">Rhodanese domain-containing protein</fullName>
    </recommendedName>
</protein>
<sequence length="116" mass="12197">MTLPSGPANITINNLDPDQPIPDGYALLDVREDDEWEAGHAPGAVHIPSGELADRLDELPDAELIVVCRGGGRSARAVQWLASQGIDALNLDGGMRAWAAAGFELVAEDGDIPTVD</sequence>
<dbReference type="CDD" id="cd00158">
    <property type="entry name" value="RHOD"/>
    <property type="match status" value="1"/>
</dbReference>
<reference evidence="3" key="1">
    <citation type="submission" date="2016-12" db="EMBL/GenBank/DDBJ databases">
        <authorList>
            <person name="Meng X."/>
        </authorList>
    </citation>
    <scope>NUCLEOTIDE SEQUENCE [LARGE SCALE GENOMIC DNA]</scope>
    <source>
        <strain evidence="3">DSM 20732</strain>
    </source>
</reference>
<evidence type="ECO:0000259" key="1">
    <source>
        <dbReference type="PROSITE" id="PS50206"/>
    </source>
</evidence>